<organism evidence="1 2">
    <name type="scientific">Panagrolaimus sp. PS1159</name>
    <dbReference type="NCBI Taxonomy" id="55785"/>
    <lineage>
        <taxon>Eukaryota</taxon>
        <taxon>Metazoa</taxon>
        <taxon>Ecdysozoa</taxon>
        <taxon>Nematoda</taxon>
        <taxon>Chromadorea</taxon>
        <taxon>Rhabditida</taxon>
        <taxon>Tylenchina</taxon>
        <taxon>Panagrolaimomorpha</taxon>
        <taxon>Panagrolaimoidea</taxon>
        <taxon>Panagrolaimidae</taxon>
        <taxon>Panagrolaimus</taxon>
    </lineage>
</organism>
<name>A0AC35GF08_9BILA</name>
<protein>
    <submittedName>
        <fullName evidence="2">HTH OST-type domain-containing protein</fullName>
    </submittedName>
</protein>
<evidence type="ECO:0000313" key="2">
    <source>
        <dbReference type="WBParaSite" id="PS1159_v2.g4495.t1"/>
    </source>
</evidence>
<sequence length="116" mass="13411">MSDSDPVQSPKNTVLERLKITLAVLITDSEFIPITNVVQRHDRYFEPSIEYIMSQRGFHNYVQLFECFPNSFKLSDDQQSVTFLRTTPPQSVLPYTHNTGCVSNIKQHAWMTSMIL</sequence>
<evidence type="ECO:0000313" key="1">
    <source>
        <dbReference type="Proteomes" id="UP000887580"/>
    </source>
</evidence>
<dbReference type="WBParaSite" id="PS1159_v2.g4495.t1">
    <property type="protein sequence ID" value="PS1159_v2.g4495.t1"/>
    <property type="gene ID" value="PS1159_v2.g4495"/>
</dbReference>
<dbReference type="Proteomes" id="UP000887580">
    <property type="component" value="Unplaced"/>
</dbReference>
<proteinExistence type="predicted"/>
<accession>A0AC35GF08</accession>
<reference evidence="2" key="1">
    <citation type="submission" date="2022-11" db="UniProtKB">
        <authorList>
            <consortium name="WormBaseParasite"/>
        </authorList>
    </citation>
    <scope>IDENTIFICATION</scope>
</reference>